<feature type="domain" description="DUF1618" evidence="1">
    <location>
        <begin position="228"/>
        <end position="356"/>
    </location>
</feature>
<organism evidence="2 3">
    <name type="scientific">Urochloa decumbens</name>
    <dbReference type="NCBI Taxonomy" id="240449"/>
    <lineage>
        <taxon>Eukaryota</taxon>
        <taxon>Viridiplantae</taxon>
        <taxon>Streptophyta</taxon>
        <taxon>Embryophyta</taxon>
        <taxon>Tracheophyta</taxon>
        <taxon>Spermatophyta</taxon>
        <taxon>Magnoliopsida</taxon>
        <taxon>Liliopsida</taxon>
        <taxon>Poales</taxon>
        <taxon>Poaceae</taxon>
        <taxon>PACMAD clade</taxon>
        <taxon>Panicoideae</taxon>
        <taxon>Panicodae</taxon>
        <taxon>Paniceae</taxon>
        <taxon>Melinidinae</taxon>
        <taxon>Urochloa</taxon>
    </lineage>
</organism>
<protein>
    <recommendedName>
        <fullName evidence="1">DUF1618 domain-containing protein</fullName>
    </recommendedName>
</protein>
<evidence type="ECO:0000313" key="2">
    <source>
        <dbReference type="EMBL" id="CAL4948442.1"/>
    </source>
</evidence>
<dbReference type="PANTHER" id="PTHR33074:SF99">
    <property type="entry name" value="DUF1618 DOMAIN-CONTAINING PROTEIN"/>
    <property type="match status" value="1"/>
</dbReference>
<reference evidence="3" key="1">
    <citation type="submission" date="2024-06" db="EMBL/GenBank/DDBJ databases">
        <authorList>
            <person name="Ryan C."/>
        </authorList>
    </citation>
    <scope>NUCLEOTIDE SEQUENCE [LARGE SCALE GENOMIC DNA]</scope>
</reference>
<dbReference type="InterPro" id="IPR011676">
    <property type="entry name" value="DUF1618"/>
</dbReference>
<evidence type="ECO:0000259" key="1">
    <source>
        <dbReference type="Pfam" id="PF07762"/>
    </source>
</evidence>
<evidence type="ECO:0000313" key="3">
    <source>
        <dbReference type="Proteomes" id="UP001497457"/>
    </source>
</evidence>
<proteinExistence type="predicted"/>
<name>A0ABC8YSX7_9POAL</name>
<dbReference type="Proteomes" id="UP001497457">
    <property type="component" value="Chromosome 17b"/>
</dbReference>
<dbReference type="AlphaFoldDB" id="A0ABC8YSX7"/>
<keyword evidence="3" id="KW-1185">Reference proteome</keyword>
<dbReference type="EMBL" id="OZ075127">
    <property type="protein sequence ID" value="CAL4948442.1"/>
    <property type="molecule type" value="Genomic_DNA"/>
</dbReference>
<dbReference type="Pfam" id="PF07762">
    <property type="entry name" value="DUF1618"/>
    <property type="match status" value="1"/>
</dbReference>
<sequence>MAAAAAASRPRPPAPAFSAAPATRVDWQLFDSTILMGEVAHPAAACAASNGGEVRVSLRLAKPPASSSVEMHIDAELYDKPTVLSADGDLLLIHTVLAVRDPPPCSYQDNFFVYRAHPAKAPPSLQLLPQFGEWGCRAVHTGISCRDGEFVVAAFHTDMVCGGEGSASWGEAEDGASWDEVGVLSRFSSSTGQWEVKELPIPFDSCEALYPFTWHTDKVFSLRGFTCWVDYHRGILYCDVLSDLPELRFVQLPGIEIWDDLHDYSYGRQKPVAYRTVEVSEGIVKFVDVDNGQFGLKKCSGFSVTSWTLRSPELEWEKDGVLQVDDLWSLEKFCDSPLPRWVPEFPVVNKHDSDVLHFVLRGARSSAKAWVISVIMRQKVLKSYMPYTNDYTDLPKEEEDLDLTSLFFDSPFICADFYKDQEMLMDN</sequence>
<dbReference type="PANTHER" id="PTHR33074">
    <property type="entry name" value="EXPRESSED PROTEIN-RELATED"/>
    <property type="match status" value="1"/>
</dbReference>
<accession>A0ABC8YSX7</accession>
<gene>
    <name evidence="2" type="ORF">URODEC1_LOCUS37406</name>
</gene>
<reference evidence="2 3" key="2">
    <citation type="submission" date="2024-10" db="EMBL/GenBank/DDBJ databases">
        <authorList>
            <person name="Ryan C."/>
        </authorList>
    </citation>
    <scope>NUCLEOTIDE SEQUENCE [LARGE SCALE GENOMIC DNA]</scope>
</reference>